<dbReference type="Pfam" id="PF19607">
    <property type="entry name" value="DUF6112"/>
    <property type="match status" value="1"/>
</dbReference>
<dbReference type="AlphaFoldDB" id="A0A0D8FR21"/>
<sequence>MFNLLAVNISPNTSGLPGIAELENIVGALLTVGLVAAVAGVIVSAIVWALGHHSSNPNHTSRGKTGVLASLIAALLIGGADVLVNFFVGAGRAL</sequence>
<keyword evidence="3" id="KW-1185">Reference proteome</keyword>
<reference evidence="2 3" key="1">
    <citation type="submission" date="2015-01" db="EMBL/GenBank/DDBJ databases">
        <title>Draft genome of the acidophilic iron oxidizer Ferrimicrobium acidiphilum strain T23.</title>
        <authorList>
            <person name="Poehlein A."/>
            <person name="Eisen S."/>
            <person name="Schloemann M."/>
            <person name="Johnson B.D."/>
            <person name="Daniel R."/>
            <person name="Muehling M."/>
        </authorList>
    </citation>
    <scope>NUCLEOTIDE SEQUENCE [LARGE SCALE GENOMIC DNA]</scope>
    <source>
        <strain evidence="2 3">T23</strain>
    </source>
</reference>
<name>A0A0D8FR21_9ACTN</name>
<dbReference type="STRING" id="1121877.FEAC_25500"/>
<feature type="transmembrane region" description="Helical" evidence="1">
    <location>
        <begin position="25"/>
        <end position="50"/>
    </location>
</feature>
<comment type="caution">
    <text evidence="2">The sequence shown here is derived from an EMBL/GenBank/DDBJ whole genome shotgun (WGS) entry which is preliminary data.</text>
</comment>
<protein>
    <submittedName>
        <fullName evidence="2">Uncharacterized protein</fullName>
    </submittedName>
</protein>
<dbReference type="InterPro" id="IPR046094">
    <property type="entry name" value="DUF6112"/>
</dbReference>
<feature type="transmembrane region" description="Helical" evidence="1">
    <location>
        <begin position="66"/>
        <end position="88"/>
    </location>
</feature>
<dbReference type="eggNOG" id="ENOG5032YNN">
    <property type="taxonomic scope" value="Bacteria"/>
</dbReference>
<gene>
    <name evidence="2" type="ORF">FEAC_25500</name>
</gene>
<keyword evidence="1" id="KW-0812">Transmembrane</keyword>
<dbReference type="EMBL" id="JXUW01000031">
    <property type="protein sequence ID" value="KJE75708.1"/>
    <property type="molecule type" value="Genomic_DNA"/>
</dbReference>
<evidence type="ECO:0000256" key="1">
    <source>
        <dbReference type="SAM" id="Phobius"/>
    </source>
</evidence>
<evidence type="ECO:0000313" key="2">
    <source>
        <dbReference type="EMBL" id="KJE75708.1"/>
    </source>
</evidence>
<dbReference type="PATRIC" id="fig|1121877.4.peg.2844"/>
<keyword evidence="1" id="KW-0472">Membrane</keyword>
<dbReference type="RefSeq" id="WP_035390763.1">
    <property type="nucleotide sequence ID" value="NZ_JQKF01000030.1"/>
</dbReference>
<accession>A0A0D8FR21</accession>
<dbReference type="GeneID" id="78373569"/>
<proteinExistence type="predicted"/>
<dbReference type="Proteomes" id="UP000032336">
    <property type="component" value="Unassembled WGS sequence"/>
</dbReference>
<evidence type="ECO:0000313" key="3">
    <source>
        <dbReference type="Proteomes" id="UP000032336"/>
    </source>
</evidence>
<keyword evidence="1" id="KW-1133">Transmembrane helix</keyword>
<organism evidence="2 3">
    <name type="scientific">Ferrimicrobium acidiphilum DSM 19497</name>
    <dbReference type="NCBI Taxonomy" id="1121877"/>
    <lineage>
        <taxon>Bacteria</taxon>
        <taxon>Bacillati</taxon>
        <taxon>Actinomycetota</taxon>
        <taxon>Acidimicrobiia</taxon>
        <taxon>Acidimicrobiales</taxon>
        <taxon>Acidimicrobiaceae</taxon>
        <taxon>Ferrimicrobium</taxon>
    </lineage>
</organism>